<reference evidence="8 9" key="1">
    <citation type="submission" date="2016-08" db="EMBL/GenBank/DDBJ databases">
        <title>Novel Firmicute Genomes.</title>
        <authorList>
            <person name="Poppleton D.I."/>
            <person name="Gribaldo S."/>
        </authorList>
    </citation>
    <scope>NUCLEOTIDE SEQUENCE [LARGE SCALE GENOMIC DNA]</scope>
    <source>
        <strain evidence="8 9">RAOx-1</strain>
    </source>
</reference>
<proteinExistence type="inferred from homology"/>
<feature type="compositionally biased region" description="Polar residues" evidence="5">
    <location>
        <begin position="31"/>
        <end position="44"/>
    </location>
</feature>
<comment type="subcellular location">
    <subcellularLocation>
        <location evidence="1">Cell envelope</location>
    </subcellularLocation>
</comment>
<evidence type="ECO:0000313" key="8">
    <source>
        <dbReference type="EMBL" id="RKD24528.1"/>
    </source>
</evidence>
<dbReference type="Pfam" id="PF01497">
    <property type="entry name" value="Peripla_BP_2"/>
    <property type="match status" value="1"/>
</dbReference>
<evidence type="ECO:0000313" key="9">
    <source>
        <dbReference type="Proteomes" id="UP000284219"/>
    </source>
</evidence>
<dbReference type="InterPro" id="IPR051313">
    <property type="entry name" value="Bact_iron-sidero_bind"/>
</dbReference>
<comment type="caution">
    <text evidence="8">The sequence shown here is derived from an EMBL/GenBank/DDBJ whole genome shotgun (WGS) entry which is preliminary data.</text>
</comment>
<evidence type="ECO:0000256" key="5">
    <source>
        <dbReference type="SAM" id="MobiDB-lite"/>
    </source>
</evidence>
<dbReference type="EMBL" id="MCHY01000008">
    <property type="protein sequence ID" value="RKD24528.1"/>
    <property type="molecule type" value="Genomic_DNA"/>
</dbReference>
<dbReference type="PANTHER" id="PTHR30532:SF26">
    <property type="entry name" value="IRON(3+)-HYDROXAMATE-BINDING PROTEIN FHUD"/>
    <property type="match status" value="1"/>
</dbReference>
<gene>
    <name evidence="8" type="ORF">BEP19_09090</name>
</gene>
<feature type="region of interest" description="Disordered" evidence="5">
    <location>
        <begin position="30"/>
        <end position="49"/>
    </location>
</feature>
<dbReference type="AlphaFoldDB" id="A0A419SKU0"/>
<comment type="similarity">
    <text evidence="2">Belongs to the bacterial solute-binding protein 8 family.</text>
</comment>
<dbReference type="PROSITE" id="PS50983">
    <property type="entry name" value="FE_B12_PBP"/>
    <property type="match status" value="1"/>
</dbReference>
<evidence type="ECO:0000256" key="1">
    <source>
        <dbReference type="ARBA" id="ARBA00004196"/>
    </source>
</evidence>
<feature type="chain" id="PRO_5019264682" evidence="6">
    <location>
        <begin position="29"/>
        <end position="323"/>
    </location>
</feature>
<dbReference type="RefSeq" id="WP_120189822.1">
    <property type="nucleotide sequence ID" value="NZ_MCHY01000008.1"/>
</dbReference>
<dbReference type="SUPFAM" id="SSF53807">
    <property type="entry name" value="Helical backbone' metal receptor"/>
    <property type="match status" value="1"/>
</dbReference>
<name>A0A419SKU0_9BACL</name>
<keyword evidence="9" id="KW-1185">Reference proteome</keyword>
<evidence type="ECO:0000259" key="7">
    <source>
        <dbReference type="PROSITE" id="PS50983"/>
    </source>
</evidence>
<dbReference type="PROSITE" id="PS51257">
    <property type="entry name" value="PROKAR_LIPOPROTEIN"/>
    <property type="match status" value="1"/>
</dbReference>
<accession>A0A419SKU0</accession>
<evidence type="ECO:0000256" key="4">
    <source>
        <dbReference type="ARBA" id="ARBA00022729"/>
    </source>
</evidence>
<sequence length="323" mass="35714">MFKHCIKNLLVTSLLAMFILLTACGTRADENTQQPRPEQTSQSEQRVKTDALGHPVAIPNHPQRIIASYLEDHLIALGITPIAQWSVKNGQSIQNYLQEYLAGVDTIPHDLPLETVSQFEPDLIIIGSAAAVEGGKYEQYSKIAPTYVVAQETNENWRETLRRIAVLMELEQQAEQVLTAYDEKADKNKALLHEAIGDESAAVIWLTGGNFFIVSENVSSGDVLYHDLGLSVPKVVEEISRVATGNWSAVSLEKLATLDADHLFLINSDSGDGAEWLQDPLWKNIPAVKKGNVYEYGSEKSWLYSGAIANEQIMDAVLKSLIK</sequence>
<dbReference type="OrthoDB" id="2417096at2"/>
<feature type="signal peptide" evidence="6">
    <location>
        <begin position="1"/>
        <end position="28"/>
    </location>
</feature>
<evidence type="ECO:0000256" key="3">
    <source>
        <dbReference type="ARBA" id="ARBA00022448"/>
    </source>
</evidence>
<protein>
    <submittedName>
        <fullName evidence="8">ABC transporter substrate-binding protein</fullName>
    </submittedName>
</protein>
<evidence type="ECO:0000256" key="2">
    <source>
        <dbReference type="ARBA" id="ARBA00008814"/>
    </source>
</evidence>
<feature type="domain" description="Fe/B12 periplasmic-binding" evidence="7">
    <location>
        <begin position="62"/>
        <end position="323"/>
    </location>
</feature>
<keyword evidence="3" id="KW-0813">Transport</keyword>
<dbReference type="GO" id="GO:1901678">
    <property type="term" value="P:iron coordination entity transport"/>
    <property type="evidence" value="ECO:0007669"/>
    <property type="project" value="UniProtKB-ARBA"/>
</dbReference>
<dbReference type="GO" id="GO:0030288">
    <property type="term" value="C:outer membrane-bounded periplasmic space"/>
    <property type="evidence" value="ECO:0007669"/>
    <property type="project" value="TreeGrafter"/>
</dbReference>
<dbReference type="InterPro" id="IPR002491">
    <property type="entry name" value="ABC_transptr_periplasmic_BD"/>
</dbReference>
<dbReference type="PANTHER" id="PTHR30532">
    <property type="entry name" value="IRON III DICITRATE-BINDING PERIPLASMIC PROTEIN"/>
    <property type="match status" value="1"/>
</dbReference>
<evidence type="ECO:0000256" key="6">
    <source>
        <dbReference type="SAM" id="SignalP"/>
    </source>
</evidence>
<keyword evidence="4 6" id="KW-0732">Signal</keyword>
<dbReference type="Proteomes" id="UP000284219">
    <property type="component" value="Unassembled WGS sequence"/>
</dbReference>
<dbReference type="Gene3D" id="3.40.50.1980">
    <property type="entry name" value="Nitrogenase molybdenum iron protein domain"/>
    <property type="match status" value="2"/>
</dbReference>
<organism evidence="8 9">
    <name type="scientific">Ammoniphilus oxalaticus</name>
    <dbReference type="NCBI Taxonomy" id="66863"/>
    <lineage>
        <taxon>Bacteria</taxon>
        <taxon>Bacillati</taxon>
        <taxon>Bacillota</taxon>
        <taxon>Bacilli</taxon>
        <taxon>Bacillales</taxon>
        <taxon>Paenibacillaceae</taxon>
        <taxon>Aneurinibacillus group</taxon>
        <taxon>Ammoniphilus</taxon>
    </lineage>
</organism>